<protein>
    <recommendedName>
        <fullName evidence="5">Rab escort protein 1</fullName>
    </recommendedName>
</protein>
<keyword evidence="8" id="KW-1185">Reference proteome</keyword>
<keyword evidence="4 5" id="KW-0963">Cytoplasm</keyword>
<feature type="region of interest" description="Disordered" evidence="6">
    <location>
        <begin position="536"/>
        <end position="557"/>
    </location>
</feature>
<evidence type="ECO:0000313" key="8">
    <source>
        <dbReference type="Proteomes" id="UP001415857"/>
    </source>
</evidence>
<comment type="similarity">
    <text evidence="2 5">Belongs to the Rab GDI family.</text>
</comment>
<dbReference type="InterPro" id="IPR001738">
    <property type="entry name" value="Rab_escort"/>
</dbReference>
<feature type="compositionally biased region" description="Acidic residues" evidence="6">
    <location>
        <begin position="546"/>
        <end position="557"/>
    </location>
</feature>
<dbReference type="SUPFAM" id="SSF54373">
    <property type="entry name" value="FAD-linked reductases, C-terminal domain"/>
    <property type="match status" value="1"/>
</dbReference>
<dbReference type="SUPFAM" id="SSF51905">
    <property type="entry name" value="FAD/NAD(P)-binding domain"/>
    <property type="match status" value="1"/>
</dbReference>
<keyword evidence="3 5" id="KW-0343">GTPase activation</keyword>
<dbReference type="PRINTS" id="PR00891">
    <property type="entry name" value="RABGDIREP"/>
</dbReference>
<evidence type="ECO:0000256" key="4">
    <source>
        <dbReference type="ARBA" id="ARBA00022490"/>
    </source>
</evidence>
<dbReference type="Pfam" id="PF00996">
    <property type="entry name" value="GDI"/>
    <property type="match status" value="2"/>
</dbReference>
<comment type="function">
    <text evidence="5">Substrate-binding subunit of the Rab geranylgeranyltransferase (GGTase) complex. Binds unprenylated Rab proteins.</text>
</comment>
<gene>
    <name evidence="7" type="ORF">L1049_023992</name>
</gene>
<accession>A0AAP0X4E4</accession>
<dbReference type="GO" id="GO:0005968">
    <property type="term" value="C:Rab-protein geranylgeranyltransferase complex"/>
    <property type="evidence" value="ECO:0007669"/>
    <property type="project" value="UniProtKB-UniRule"/>
</dbReference>
<evidence type="ECO:0000256" key="1">
    <source>
        <dbReference type="ARBA" id="ARBA00004496"/>
    </source>
</evidence>
<dbReference type="InterPro" id="IPR036188">
    <property type="entry name" value="FAD/NAD-bd_sf"/>
</dbReference>
<dbReference type="PIRSF" id="PIRSF016550">
    <property type="entry name" value="Rab_ger_ger_transf_A_euk"/>
    <property type="match status" value="1"/>
</dbReference>
<dbReference type="FunFam" id="1.10.405.10:FF:000008">
    <property type="entry name" value="Rab proteins geranylgeranyltransferase component"/>
    <property type="match status" value="1"/>
</dbReference>
<organism evidence="7 8">
    <name type="scientific">Liquidambar formosana</name>
    <name type="common">Formosan gum</name>
    <dbReference type="NCBI Taxonomy" id="63359"/>
    <lineage>
        <taxon>Eukaryota</taxon>
        <taxon>Viridiplantae</taxon>
        <taxon>Streptophyta</taxon>
        <taxon>Embryophyta</taxon>
        <taxon>Tracheophyta</taxon>
        <taxon>Spermatophyta</taxon>
        <taxon>Magnoliopsida</taxon>
        <taxon>eudicotyledons</taxon>
        <taxon>Gunneridae</taxon>
        <taxon>Pentapetalae</taxon>
        <taxon>Saxifragales</taxon>
        <taxon>Altingiaceae</taxon>
        <taxon>Liquidambar</taxon>
    </lineage>
</organism>
<dbReference type="PANTHER" id="PTHR11787:SF4">
    <property type="entry name" value="CHM, RAB ESCORT PROTEIN 1"/>
    <property type="match status" value="1"/>
</dbReference>
<evidence type="ECO:0000256" key="5">
    <source>
        <dbReference type="PIRNR" id="PIRNR016550"/>
    </source>
</evidence>
<dbReference type="PANTHER" id="PTHR11787">
    <property type="entry name" value="RAB GDP-DISSOCIATION INHIBITOR"/>
    <property type="match status" value="1"/>
</dbReference>
<name>A0AAP0X4E4_LIQFO</name>
<dbReference type="GO" id="GO:0005096">
    <property type="term" value="F:GTPase activator activity"/>
    <property type="evidence" value="ECO:0007669"/>
    <property type="project" value="UniProtKB-UniRule"/>
</dbReference>
<sequence>MTESASYPPIDPTTFDLILVGTGLPESVIAAAASAAGKTVLHLDPNSFYGSHFSSLPLDELTSFLTSHSTTSTSSSHPHLPPSTAIDGEDYISVDLETRPVYSDLDISSHSSEPLEHSRKFNLDPAGPRVLFCADSAIDLMLKSGTSQYIEFKGVDASLVCDSDGKLSTVPDSRAAIFKDRTLGLTEKNQLMRFFKLVQEHLASDGDERGDNARISEEDLQSPFVEFLKKMRLPPKIKSIILYAIAMADYDQDDVEVCKDVLKTKDGIDRLALYQSSVSRFSNAPGALIYPMYGQGELPQGFCRRAAVKGCLYVLRMPVTALLMEKSSGHYKGVRLASGQDLFSRQLVLDPSFVVSLPLASSSPDFLQEISLDFRLKSAQGKVARGICIARSSLKPDVSNLLVVYPPRSLYPEQATSIRVLQIGSNLAVCPSGMFVLYLSALCDDADQGKKLLHAAMNALFTPDVSGNPENSSSVQCENTEEVKSTLLWSALYMQELNMASFESISFTPMPDGNLNYNGVLDATMKLFKKMYPDEEYFPETTSPENSEDDEGISLES</sequence>
<evidence type="ECO:0000256" key="3">
    <source>
        <dbReference type="ARBA" id="ARBA00022468"/>
    </source>
</evidence>
<evidence type="ECO:0000256" key="2">
    <source>
        <dbReference type="ARBA" id="ARBA00005593"/>
    </source>
</evidence>
<dbReference type="GO" id="GO:0006886">
    <property type="term" value="P:intracellular protein transport"/>
    <property type="evidence" value="ECO:0007669"/>
    <property type="project" value="InterPro"/>
</dbReference>
<dbReference type="GO" id="GO:0005634">
    <property type="term" value="C:nucleus"/>
    <property type="evidence" value="ECO:0007669"/>
    <property type="project" value="TreeGrafter"/>
</dbReference>
<dbReference type="GO" id="GO:0005829">
    <property type="term" value="C:cytosol"/>
    <property type="evidence" value="ECO:0007669"/>
    <property type="project" value="TreeGrafter"/>
</dbReference>
<dbReference type="GO" id="GO:0016192">
    <property type="term" value="P:vesicle-mediated transport"/>
    <property type="evidence" value="ECO:0007669"/>
    <property type="project" value="TreeGrafter"/>
</dbReference>
<dbReference type="Gene3D" id="3.30.519.10">
    <property type="entry name" value="Guanine Nucleotide Dissociation Inhibitor, domain 2"/>
    <property type="match status" value="1"/>
</dbReference>
<comment type="caution">
    <text evidence="7">The sequence shown here is derived from an EMBL/GenBank/DDBJ whole genome shotgun (WGS) entry which is preliminary data.</text>
</comment>
<dbReference type="Gene3D" id="1.10.405.10">
    <property type="entry name" value="Guanine Nucleotide Dissociation Inhibitor, domain 1"/>
    <property type="match status" value="1"/>
</dbReference>
<dbReference type="AlphaFoldDB" id="A0AAP0X4E4"/>
<dbReference type="Gene3D" id="3.50.50.60">
    <property type="entry name" value="FAD/NAD(P)-binding domain"/>
    <property type="match status" value="1"/>
</dbReference>
<proteinExistence type="inferred from homology"/>
<dbReference type="InterPro" id="IPR018203">
    <property type="entry name" value="GDP_dissociation_inhibitor"/>
</dbReference>
<comment type="subcellular location">
    <subcellularLocation>
        <location evidence="1 5">Cytoplasm</location>
    </subcellularLocation>
</comment>
<dbReference type="EMBL" id="JBBPBK010000005">
    <property type="protein sequence ID" value="KAK9284815.1"/>
    <property type="molecule type" value="Genomic_DNA"/>
</dbReference>
<dbReference type="Proteomes" id="UP001415857">
    <property type="component" value="Unassembled WGS sequence"/>
</dbReference>
<evidence type="ECO:0000313" key="7">
    <source>
        <dbReference type="EMBL" id="KAK9284815.1"/>
    </source>
</evidence>
<dbReference type="GO" id="GO:0007264">
    <property type="term" value="P:small GTPase-mediated signal transduction"/>
    <property type="evidence" value="ECO:0007669"/>
    <property type="project" value="UniProtKB-UniRule"/>
</dbReference>
<dbReference type="GO" id="GO:0005092">
    <property type="term" value="F:GDP-dissociation inhibitor activity"/>
    <property type="evidence" value="ECO:0007669"/>
    <property type="project" value="InterPro"/>
</dbReference>
<reference evidence="7 8" key="1">
    <citation type="journal article" date="2024" name="Plant J.">
        <title>Genome sequences and population genomics reveal climatic adaptation and genomic divergence between two closely related sweetgum species.</title>
        <authorList>
            <person name="Xu W.Q."/>
            <person name="Ren C.Q."/>
            <person name="Zhang X.Y."/>
            <person name="Comes H.P."/>
            <person name="Liu X.H."/>
            <person name="Li Y.G."/>
            <person name="Kettle C.J."/>
            <person name="Jalonen R."/>
            <person name="Gaisberger H."/>
            <person name="Ma Y.Z."/>
            <person name="Qiu Y.X."/>
        </authorList>
    </citation>
    <scope>NUCLEOTIDE SEQUENCE [LARGE SCALE GENOMIC DNA]</scope>
    <source>
        <strain evidence="7">Hangzhou</strain>
    </source>
</reference>
<evidence type="ECO:0000256" key="6">
    <source>
        <dbReference type="SAM" id="MobiDB-lite"/>
    </source>
</evidence>